<evidence type="ECO:0000313" key="3">
    <source>
        <dbReference type="Proteomes" id="UP000485058"/>
    </source>
</evidence>
<dbReference type="AlphaFoldDB" id="A0A6A0AGB6"/>
<proteinExistence type="predicted"/>
<sequence length="149" mass="15839">MGDATGRAFISCTPERLYARSGRFVASEAVAGTRPRGPAELRPGVNDAQLLQALHPTPAVCGRPRDPALGWLQEAEGFDRGYYAGPFGWISGAGAEWAVAIRSALVHPPQSPSLTQQQQQQTRLVDLFAGVGVVSGSEPAAEWAELDLK</sequence>
<dbReference type="PANTHER" id="PTHR42839:SF2">
    <property type="entry name" value="ISOCHORISMATE SYNTHASE ENTC"/>
    <property type="match status" value="1"/>
</dbReference>
<feature type="non-terminal residue" evidence="2">
    <location>
        <position position="149"/>
    </location>
</feature>
<reference evidence="2 3" key="1">
    <citation type="submission" date="2020-02" db="EMBL/GenBank/DDBJ databases">
        <title>Draft genome sequence of Haematococcus lacustris strain NIES-144.</title>
        <authorList>
            <person name="Morimoto D."/>
            <person name="Nakagawa S."/>
            <person name="Yoshida T."/>
            <person name="Sawayama S."/>
        </authorList>
    </citation>
    <scope>NUCLEOTIDE SEQUENCE [LARGE SCALE GENOMIC DNA]</scope>
    <source>
        <strain evidence="2 3">NIES-144</strain>
    </source>
</reference>
<accession>A0A6A0AGB6</accession>
<gene>
    <name evidence="2" type="ORF">HaLaN_30338</name>
</gene>
<keyword evidence="3" id="KW-1185">Reference proteome</keyword>
<organism evidence="2 3">
    <name type="scientific">Haematococcus lacustris</name>
    <name type="common">Green alga</name>
    <name type="synonym">Haematococcus pluvialis</name>
    <dbReference type="NCBI Taxonomy" id="44745"/>
    <lineage>
        <taxon>Eukaryota</taxon>
        <taxon>Viridiplantae</taxon>
        <taxon>Chlorophyta</taxon>
        <taxon>core chlorophytes</taxon>
        <taxon>Chlorophyceae</taxon>
        <taxon>CS clade</taxon>
        <taxon>Chlamydomonadales</taxon>
        <taxon>Haematococcaceae</taxon>
        <taxon>Haematococcus</taxon>
    </lineage>
</organism>
<dbReference type="GO" id="GO:0008909">
    <property type="term" value="F:isochorismate synthase activity"/>
    <property type="evidence" value="ECO:0007669"/>
    <property type="project" value="TreeGrafter"/>
</dbReference>
<dbReference type="Pfam" id="PF00425">
    <property type="entry name" value="Chorismate_bind"/>
    <property type="match status" value="1"/>
</dbReference>
<evidence type="ECO:0000313" key="2">
    <source>
        <dbReference type="EMBL" id="GFH31321.1"/>
    </source>
</evidence>
<feature type="domain" description="Chorismate-utilising enzyme C-terminal" evidence="1">
    <location>
        <begin position="39"/>
        <end position="149"/>
    </location>
</feature>
<evidence type="ECO:0000259" key="1">
    <source>
        <dbReference type="Pfam" id="PF00425"/>
    </source>
</evidence>
<dbReference type="GO" id="GO:0009697">
    <property type="term" value="P:salicylic acid biosynthetic process"/>
    <property type="evidence" value="ECO:0007669"/>
    <property type="project" value="TreeGrafter"/>
</dbReference>
<dbReference type="EMBL" id="BLLF01005530">
    <property type="protein sequence ID" value="GFH31321.1"/>
    <property type="molecule type" value="Genomic_DNA"/>
</dbReference>
<dbReference type="Gene3D" id="3.60.120.10">
    <property type="entry name" value="Anthranilate synthase"/>
    <property type="match status" value="2"/>
</dbReference>
<dbReference type="Proteomes" id="UP000485058">
    <property type="component" value="Unassembled WGS sequence"/>
</dbReference>
<comment type="caution">
    <text evidence="2">The sequence shown here is derived from an EMBL/GenBank/DDBJ whole genome shotgun (WGS) entry which is preliminary data.</text>
</comment>
<dbReference type="InterPro" id="IPR005801">
    <property type="entry name" value="ADC_synthase"/>
</dbReference>
<dbReference type="InterPro" id="IPR015890">
    <property type="entry name" value="Chorismate_C"/>
</dbReference>
<name>A0A6A0AGB6_HAELA</name>
<dbReference type="SUPFAM" id="SSF56322">
    <property type="entry name" value="ADC synthase"/>
    <property type="match status" value="1"/>
</dbReference>
<protein>
    <submittedName>
        <fullName evidence="2">MR_MLE domain-containing protein</fullName>
    </submittedName>
</protein>
<dbReference type="PANTHER" id="PTHR42839">
    <property type="entry name" value="ISOCHORISMATE SYNTHASE ENTC"/>
    <property type="match status" value="1"/>
</dbReference>